<keyword evidence="5" id="KW-0631">Potassium channel</keyword>
<feature type="transmembrane region" description="Helical" evidence="12">
    <location>
        <begin position="308"/>
        <end position="326"/>
    </location>
</feature>
<dbReference type="Gene3D" id="1.10.287.70">
    <property type="match status" value="1"/>
</dbReference>
<keyword evidence="17" id="KW-1185">Reference proteome</keyword>
<name>A0ABD3GST5_9MARC</name>
<sequence>MEDSPELTSVVRRYSELHTQRDRLQQRLDGVQNVSPRESSRLSTRRPQEESIAKAAPSTASSIRRSVSIANECLEVYREDSMNLQTWDIVRQQLKDAVTNFGDWNTHRAMKQISATSHVLRTYHDSFLLGVVPPSLQVRSRLRAGLLGIGWHMLESALALLSGVLYVYSTYRRAAQNNWVSEIQNAISVAFLADYMLRVYCEPVRLYYVISFWGLVDFLSAVPVILIFRIVSNGDSIFRLLQFVRILRIFAFAYRAGAVGSSVVQQILLLTVATFGIILLDAGIIHWVEYNTAPRVRKDKCSEEGCITFWQAFYFLIATVSTVGFGDVTPKTILGQFVTIVTIVAALSLLPIQIGRVTSLADRRPYGGSYSSQKIVGSRFLIISGSISIQYVQNFLAEFYNPTRSEDLDAYPLRVVILAPFSPSFELKQLLAFYDDLVEFIEGSPVRQSDLERVNADKAMAFFLLADRDAPNPEVEDSAQIVRALAVHRFCRGQKHRYDMRILLEVLDPESQTSAVWDESHTGGIEVICPVKVHYMMMARSCKVRGLYTLMTNLFTSEIQLKHVNKRHFLTEYFHSFDNEVFPVILSSDFYGTLFEDAVRVIHSRYNSTLFAVDTLIAYKGTAVRKVLLNPTGYRIKADDVGIVISGDLHTAYAISLFDKDGSNVNSKLLKSLCDCAETDLDIMRSTEGIELRTRSGRWTMYRDNSSRTTESSSLGASSTKSGRDFKSIIRKAFTVSKDLRAPGVDRAAGPDELGTFQDHRLEIPEVESAVEYIAHREKERFDVRTSTQLSYKVKRTNLENAAENLLAWPPQEMNHRPQATVLDQMAHLILKNLEERMLNVVAFNTPHILVCCQAGWPAHLFYFLLELRKPGVPHIPVVILYPRVPTAKQWGTVGVFKGVFFLKGSPVYELDLMRGGVLQAENVVILADQGVPLDFGTSDFQDMKFVKRAPSAYTSDVENIVVAANVQRLYGRKSVDLMIVEMQDAKTFYYLEPQYEVSHGHFAERDLKRNRDALNHFVLPFMEGKAVSSTMLGFLLRSSFYNRNTVSIVEQLVRGGGTYVVKTEPHTGDGVHEQDEINDVDDGQLKLLAQIPVPTKYAHGLYSALFLGLLQEQGVVALGLFRARGTLGAPSPYVLTNPKSDCTVNPDDLVYIVT</sequence>
<dbReference type="InterPro" id="IPR047871">
    <property type="entry name" value="K_chnl_Slo-like"/>
</dbReference>
<dbReference type="InterPro" id="IPR027359">
    <property type="entry name" value="Volt_channel_dom_sf"/>
</dbReference>
<evidence type="ECO:0000256" key="10">
    <source>
        <dbReference type="ARBA" id="ARBA00023303"/>
    </source>
</evidence>
<dbReference type="InterPro" id="IPR003148">
    <property type="entry name" value="RCK_N"/>
</dbReference>
<feature type="region of interest" description="Disordered" evidence="11">
    <location>
        <begin position="703"/>
        <end position="722"/>
    </location>
</feature>
<dbReference type="Pfam" id="PF22614">
    <property type="entry name" value="Slo-like_RCK"/>
    <property type="match status" value="2"/>
</dbReference>
<dbReference type="Proteomes" id="UP001633002">
    <property type="component" value="Unassembled WGS sequence"/>
</dbReference>
<evidence type="ECO:0000259" key="15">
    <source>
        <dbReference type="Pfam" id="PF22614"/>
    </source>
</evidence>
<reference evidence="16 17" key="1">
    <citation type="submission" date="2024-09" db="EMBL/GenBank/DDBJ databases">
        <title>Chromosome-scale assembly of Riccia sorocarpa.</title>
        <authorList>
            <person name="Paukszto L."/>
        </authorList>
    </citation>
    <scope>NUCLEOTIDE SEQUENCE [LARGE SCALE GENOMIC DNA]</scope>
    <source>
        <strain evidence="16">LP-2024</strain>
        <tissue evidence="16">Aerial parts of the thallus</tissue>
    </source>
</reference>
<dbReference type="Pfam" id="PF03493">
    <property type="entry name" value="BK_channel_a"/>
    <property type="match status" value="1"/>
</dbReference>
<evidence type="ECO:0000259" key="14">
    <source>
        <dbReference type="Pfam" id="PF03493"/>
    </source>
</evidence>
<dbReference type="PANTHER" id="PTHR10027:SF39">
    <property type="entry name" value="CALCIUM-ACTIVATED POTASSIUM CHANNEL BK ALPHA SUBUNIT DOMAIN-CONTAINING PROTEIN"/>
    <property type="match status" value="1"/>
</dbReference>
<evidence type="ECO:0000256" key="12">
    <source>
        <dbReference type="SAM" id="Phobius"/>
    </source>
</evidence>
<dbReference type="Gene3D" id="3.40.50.720">
    <property type="entry name" value="NAD(P)-binding Rossmann-like Domain"/>
    <property type="match status" value="1"/>
</dbReference>
<feature type="transmembrane region" description="Helical" evidence="12">
    <location>
        <begin position="144"/>
        <end position="168"/>
    </location>
</feature>
<evidence type="ECO:0000313" key="16">
    <source>
        <dbReference type="EMBL" id="KAL3680179.1"/>
    </source>
</evidence>
<dbReference type="GO" id="GO:0005267">
    <property type="term" value="F:potassium channel activity"/>
    <property type="evidence" value="ECO:0007669"/>
    <property type="project" value="UniProtKB-KW"/>
</dbReference>
<feature type="transmembrane region" description="Helical" evidence="12">
    <location>
        <begin position="267"/>
        <end position="288"/>
    </location>
</feature>
<dbReference type="EMBL" id="JBJQOH010000007">
    <property type="protein sequence ID" value="KAL3680179.1"/>
    <property type="molecule type" value="Genomic_DNA"/>
</dbReference>
<feature type="region of interest" description="Disordered" evidence="11">
    <location>
        <begin position="28"/>
        <end position="57"/>
    </location>
</feature>
<feature type="compositionally biased region" description="Low complexity" evidence="11">
    <location>
        <begin position="707"/>
        <end position="721"/>
    </location>
</feature>
<dbReference type="InterPro" id="IPR005821">
    <property type="entry name" value="Ion_trans_dom"/>
</dbReference>
<evidence type="ECO:0000256" key="4">
    <source>
        <dbReference type="ARBA" id="ARBA00022692"/>
    </source>
</evidence>
<feature type="transmembrane region" description="Helical" evidence="12">
    <location>
        <begin position="206"/>
        <end position="231"/>
    </location>
</feature>
<proteinExistence type="predicted"/>
<keyword evidence="8" id="KW-0406">Ion transport</keyword>
<evidence type="ECO:0000256" key="6">
    <source>
        <dbReference type="ARBA" id="ARBA00022958"/>
    </source>
</evidence>
<keyword evidence="4 12" id="KW-0812">Transmembrane</keyword>
<keyword evidence="6" id="KW-0630">Potassium</keyword>
<evidence type="ECO:0000256" key="2">
    <source>
        <dbReference type="ARBA" id="ARBA00022448"/>
    </source>
</evidence>
<comment type="subcellular location">
    <subcellularLocation>
        <location evidence="1">Membrane</location>
        <topology evidence="1">Multi-pass membrane protein</topology>
    </subcellularLocation>
</comment>
<evidence type="ECO:0000256" key="7">
    <source>
        <dbReference type="ARBA" id="ARBA00022989"/>
    </source>
</evidence>
<evidence type="ECO:0000256" key="1">
    <source>
        <dbReference type="ARBA" id="ARBA00004141"/>
    </source>
</evidence>
<dbReference type="AlphaFoldDB" id="A0ABD3GST5"/>
<keyword evidence="2" id="KW-0813">Transport</keyword>
<evidence type="ECO:0000259" key="13">
    <source>
        <dbReference type="Pfam" id="PF00520"/>
    </source>
</evidence>
<dbReference type="Gene3D" id="1.20.120.350">
    <property type="entry name" value="Voltage-gated potassium channels. Chain C"/>
    <property type="match status" value="1"/>
</dbReference>
<dbReference type="SUPFAM" id="SSF81324">
    <property type="entry name" value="Voltage-gated potassium channels"/>
    <property type="match status" value="1"/>
</dbReference>
<dbReference type="GO" id="GO:0016020">
    <property type="term" value="C:membrane"/>
    <property type="evidence" value="ECO:0007669"/>
    <property type="project" value="UniProtKB-SubCell"/>
</dbReference>
<evidence type="ECO:0000256" key="3">
    <source>
        <dbReference type="ARBA" id="ARBA00022538"/>
    </source>
</evidence>
<evidence type="ECO:0000256" key="5">
    <source>
        <dbReference type="ARBA" id="ARBA00022826"/>
    </source>
</evidence>
<feature type="domain" description="RCK N-terminal" evidence="15">
    <location>
        <begin position="378"/>
        <end position="491"/>
    </location>
</feature>
<evidence type="ECO:0000256" key="11">
    <source>
        <dbReference type="SAM" id="MobiDB-lite"/>
    </source>
</evidence>
<feature type="transmembrane region" description="Helical" evidence="12">
    <location>
        <begin position="333"/>
        <end position="354"/>
    </location>
</feature>
<keyword evidence="3" id="KW-0633">Potassium transport</keyword>
<protein>
    <submittedName>
        <fullName evidence="16">Uncharacterized protein</fullName>
    </submittedName>
</protein>
<keyword evidence="7 12" id="KW-1133">Transmembrane helix</keyword>
<organism evidence="16 17">
    <name type="scientific">Riccia sorocarpa</name>
    <dbReference type="NCBI Taxonomy" id="122646"/>
    <lineage>
        <taxon>Eukaryota</taxon>
        <taxon>Viridiplantae</taxon>
        <taxon>Streptophyta</taxon>
        <taxon>Embryophyta</taxon>
        <taxon>Marchantiophyta</taxon>
        <taxon>Marchantiopsida</taxon>
        <taxon>Marchantiidae</taxon>
        <taxon>Marchantiales</taxon>
        <taxon>Ricciaceae</taxon>
        <taxon>Riccia</taxon>
    </lineage>
</organism>
<dbReference type="InterPro" id="IPR003929">
    <property type="entry name" value="K_chnl_BK_asu"/>
</dbReference>
<feature type="domain" description="Calcium-activated potassium channel BK alpha subunit" evidence="14">
    <location>
        <begin position="526"/>
        <end position="613"/>
    </location>
</feature>
<gene>
    <name evidence="16" type="ORF">R1sor_023135</name>
</gene>
<accession>A0ABD3GST5</accession>
<evidence type="ECO:0000256" key="9">
    <source>
        <dbReference type="ARBA" id="ARBA00023136"/>
    </source>
</evidence>
<feature type="domain" description="Ion transport" evidence="13">
    <location>
        <begin position="151"/>
        <end position="358"/>
    </location>
</feature>
<dbReference type="Pfam" id="PF00520">
    <property type="entry name" value="Ion_trans"/>
    <property type="match status" value="1"/>
</dbReference>
<evidence type="ECO:0000313" key="17">
    <source>
        <dbReference type="Proteomes" id="UP001633002"/>
    </source>
</evidence>
<feature type="domain" description="RCK N-terminal" evidence="15">
    <location>
        <begin position="846"/>
        <end position="970"/>
    </location>
</feature>
<keyword evidence="9 12" id="KW-0472">Membrane</keyword>
<comment type="caution">
    <text evidence="16">The sequence shown here is derived from an EMBL/GenBank/DDBJ whole genome shotgun (WGS) entry which is preliminary data.</text>
</comment>
<keyword evidence="10" id="KW-0407">Ion channel</keyword>
<evidence type="ECO:0000256" key="8">
    <source>
        <dbReference type="ARBA" id="ARBA00023065"/>
    </source>
</evidence>
<dbReference type="PANTHER" id="PTHR10027">
    <property type="entry name" value="CALCIUM-ACTIVATED POTASSIUM CHANNEL ALPHA CHAIN"/>
    <property type="match status" value="1"/>
</dbReference>